<evidence type="ECO:0000256" key="5">
    <source>
        <dbReference type="SAM" id="Coils"/>
    </source>
</evidence>
<protein>
    <recommendedName>
        <fullName evidence="3">Protein GrpE</fullName>
    </recommendedName>
    <alternativeName>
        <fullName evidence="3">HSP-70 cofactor</fullName>
    </alternativeName>
</protein>
<accession>A0ABV5R2G9</accession>
<dbReference type="RefSeq" id="WP_345517147.1">
    <property type="nucleotide sequence ID" value="NZ_BAAAXD010000044.1"/>
</dbReference>
<dbReference type="CDD" id="cd00446">
    <property type="entry name" value="GrpE"/>
    <property type="match status" value="1"/>
</dbReference>
<comment type="function">
    <text evidence="3">Participates actively in the response to hyperosmotic and heat shock by preventing the aggregation of stress-denatured proteins, in association with DnaK and GrpE. It is the nucleotide exchange factor for DnaK and may function as a thermosensor. Unfolded proteins bind initially to DnaJ; upon interaction with the DnaJ-bound protein, DnaK hydrolyzes its bound ATP, resulting in the formation of a stable complex. GrpE releases ADP from DnaK; ATP binding to DnaK triggers the release of the substrate protein, thus completing the reaction cycle. Several rounds of ATP-dependent interactions between DnaJ, DnaK and GrpE are required for fully efficient folding.</text>
</comment>
<reference evidence="7 8" key="1">
    <citation type="submission" date="2024-09" db="EMBL/GenBank/DDBJ databases">
        <authorList>
            <person name="Sun Q."/>
            <person name="Mori K."/>
        </authorList>
    </citation>
    <scope>NUCLEOTIDE SEQUENCE [LARGE SCALE GENOMIC DNA]</scope>
    <source>
        <strain evidence="7 8">JCM 3331</strain>
    </source>
</reference>
<evidence type="ECO:0000256" key="2">
    <source>
        <dbReference type="ARBA" id="ARBA00023186"/>
    </source>
</evidence>
<evidence type="ECO:0000256" key="3">
    <source>
        <dbReference type="HAMAP-Rule" id="MF_01151"/>
    </source>
</evidence>
<organism evidence="7 8">
    <name type="scientific">Streptomyces yanii</name>
    <dbReference type="NCBI Taxonomy" id="78510"/>
    <lineage>
        <taxon>Bacteria</taxon>
        <taxon>Bacillati</taxon>
        <taxon>Actinomycetota</taxon>
        <taxon>Actinomycetes</taxon>
        <taxon>Kitasatosporales</taxon>
        <taxon>Streptomycetaceae</taxon>
        <taxon>Streptomyces</taxon>
    </lineage>
</organism>
<evidence type="ECO:0000313" key="7">
    <source>
        <dbReference type="EMBL" id="MFB9572052.1"/>
    </source>
</evidence>
<name>A0ABV5R2G9_9ACTN</name>
<comment type="subunit">
    <text evidence="3">Homodimer.</text>
</comment>
<comment type="subcellular location">
    <subcellularLocation>
        <location evidence="3">Cytoplasm</location>
    </subcellularLocation>
</comment>
<keyword evidence="8" id="KW-1185">Reference proteome</keyword>
<dbReference type="Gene3D" id="2.30.22.10">
    <property type="entry name" value="Head domain of nucleotide exchange factor GrpE"/>
    <property type="match status" value="1"/>
</dbReference>
<evidence type="ECO:0000313" key="8">
    <source>
        <dbReference type="Proteomes" id="UP001589710"/>
    </source>
</evidence>
<gene>
    <name evidence="3 7" type="primary">grpE</name>
    <name evidence="7" type="ORF">ACFFTL_06870</name>
</gene>
<comment type="caution">
    <text evidence="7">The sequence shown here is derived from an EMBL/GenBank/DDBJ whole genome shotgun (WGS) entry which is preliminary data.</text>
</comment>
<feature type="region of interest" description="Disordered" evidence="6">
    <location>
        <begin position="1"/>
        <end position="67"/>
    </location>
</feature>
<dbReference type="InterPro" id="IPR000740">
    <property type="entry name" value="GrpE"/>
</dbReference>
<feature type="compositionally biased region" description="Pro residues" evidence="6">
    <location>
        <begin position="1"/>
        <end position="13"/>
    </location>
</feature>
<sequence>MKQPDQPPRPDLPPLVVIRDRRSIDPVALRPRRPEGQEATPSAHTAASADPPVTGRHAAHSASGPEDRIRQLEADLAERTEDLQRVKAEYDNYRKRVRRDRLAIREAAVANVLAGLLPVLDAIDRARAQGHVTGGFHQVAGILESHLAALGLHSVGESGEPFDPHIHEALTSTIASGTTGTTCIEVLRPGYRVGAHLMRAAQVAVAERPAPSPPPPR</sequence>
<keyword evidence="3" id="KW-0346">Stress response</keyword>
<dbReference type="InterPro" id="IPR009012">
    <property type="entry name" value="GrpE_head"/>
</dbReference>
<dbReference type="SUPFAM" id="SSF51064">
    <property type="entry name" value="Head domain of nucleotide exchange factor GrpE"/>
    <property type="match status" value="1"/>
</dbReference>
<dbReference type="HAMAP" id="MF_01151">
    <property type="entry name" value="GrpE"/>
    <property type="match status" value="1"/>
</dbReference>
<proteinExistence type="inferred from homology"/>
<keyword evidence="3" id="KW-0963">Cytoplasm</keyword>
<dbReference type="Gene3D" id="3.90.20.20">
    <property type="match status" value="1"/>
</dbReference>
<dbReference type="EMBL" id="JBHMCG010000031">
    <property type="protein sequence ID" value="MFB9572052.1"/>
    <property type="molecule type" value="Genomic_DNA"/>
</dbReference>
<dbReference type="PRINTS" id="PR00773">
    <property type="entry name" value="GRPEPROTEIN"/>
</dbReference>
<keyword evidence="2 3" id="KW-0143">Chaperone</keyword>
<dbReference type="Pfam" id="PF01025">
    <property type="entry name" value="GrpE"/>
    <property type="match status" value="1"/>
</dbReference>
<evidence type="ECO:0000256" key="6">
    <source>
        <dbReference type="SAM" id="MobiDB-lite"/>
    </source>
</evidence>
<evidence type="ECO:0000256" key="4">
    <source>
        <dbReference type="RuleBase" id="RU004478"/>
    </source>
</evidence>
<dbReference type="PANTHER" id="PTHR21237:SF23">
    <property type="entry name" value="GRPE PROTEIN HOMOLOG, MITOCHONDRIAL"/>
    <property type="match status" value="1"/>
</dbReference>
<feature type="coiled-coil region" evidence="5">
    <location>
        <begin position="69"/>
        <end position="103"/>
    </location>
</feature>
<dbReference type="Proteomes" id="UP001589710">
    <property type="component" value="Unassembled WGS sequence"/>
</dbReference>
<dbReference type="SUPFAM" id="SSF58014">
    <property type="entry name" value="Coiled-coil domain of nucleotide exchange factor GrpE"/>
    <property type="match status" value="1"/>
</dbReference>
<dbReference type="PANTHER" id="PTHR21237">
    <property type="entry name" value="GRPE PROTEIN"/>
    <property type="match status" value="1"/>
</dbReference>
<evidence type="ECO:0000256" key="1">
    <source>
        <dbReference type="ARBA" id="ARBA00009054"/>
    </source>
</evidence>
<keyword evidence="5" id="KW-0175">Coiled coil</keyword>
<dbReference type="InterPro" id="IPR013805">
    <property type="entry name" value="GrpE_CC"/>
</dbReference>
<comment type="similarity">
    <text evidence="1 3 4">Belongs to the GrpE family.</text>
</comment>